<gene>
    <name evidence="1" type="ORF">DFR37_110124</name>
</gene>
<accession>A0A366H5J3</accession>
<dbReference type="EMBL" id="QNRQ01000010">
    <property type="protein sequence ID" value="RBP37170.1"/>
    <property type="molecule type" value="Genomic_DNA"/>
</dbReference>
<sequence>MMREVGDCWVVHSPNESAVNDGAGFWPNGLGPVRSGDALFDRRDSKLAVAGLDWP</sequence>
<evidence type="ECO:0000313" key="1">
    <source>
        <dbReference type="EMBL" id="RBP37170.1"/>
    </source>
</evidence>
<protein>
    <submittedName>
        <fullName evidence="1">Uncharacterized protein</fullName>
    </submittedName>
</protein>
<dbReference type="AlphaFoldDB" id="A0A366H5J3"/>
<keyword evidence="2" id="KW-1185">Reference proteome</keyword>
<name>A0A366H5J3_9BURK</name>
<reference evidence="1 2" key="1">
    <citation type="submission" date="2018-06" db="EMBL/GenBank/DDBJ databases">
        <title>Genomic Encyclopedia of Type Strains, Phase IV (KMG-IV): sequencing the most valuable type-strain genomes for metagenomic binning, comparative biology and taxonomic classification.</title>
        <authorList>
            <person name="Goeker M."/>
        </authorList>
    </citation>
    <scope>NUCLEOTIDE SEQUENCE [LARGE SCALE GENOMIC DNA]</scope>
    <source>
        <strain evidence="1 2">DSM 25520</strain>
    </source>
</reference>
<comment type="caution">
    <text evidence="1">The sequence shown here is derived from an EMBL/GenBank/DDBJ whole genome shotgun (WGS) entry which is preliminary data.</text>
</comment>
<organism evidence="1 2">
    <name type="scientific">Eoetvoesiella caeni</name>
    <dbReference type="NCBI Taxonomy" id="645616"/>
    <lineage>
        <taxon>Bacteria</taxon>
        <taxon>Pseudomonadati</taxon>
        <taxon>Pseudomonadota</taxon>
        <taxon>Betaproteobacteria</taxon>
        <taxon>Burkholderiales</taxon>
        <taxon>Alcaligenaceae</taxon>
        <taxon>Eoetvoesiella</taxon>
    </lineage>
</organism>
<dbReference type="Proteomes" id="UP000253628">
    <property type="component" value="Unassembled WGS sequence"/>
</dbReference>
<evidence type="ECO:0000313" key="2">
    <source>
        <dbReference type="Proteomes" id="UP000253628"/>
    </source>
</evidence>
<proteinExistence type="predicted"/>